<dbReference type="Pfam" id="PF13478">
    <property type="entry name" value="XdhC_C"/>
    <property type="match status" value="1"/>
</dbReference>
<dbReference type="InterPro" id="IPR052698">
    <property type="entry name" value="MoCofactor_Util/Proc"/>
</dbReference>
<name>A0A6B1D8S8_9CHLR</name>
<dbReference type="PANTHER" id="PTHR30388:SF4">
    <property type="entry name" value="MOLYBDENUM COFACTOR INSERTION CHAPERONE PAOD"/>
    <property type="match status" value="1"/>
</dbReference>
<comment type="caution">
    <text evidence="2">The sequence shown here is derived from an EMBL/GenBank/DDBJ whole genome shotgun (WGS) entry which is preliminary data.</text>
</comment>
<gene>
    <name evidence="2" type="ORF">F4X14_15915</name>
</gene>
<feature type="domain" description="XdhC Rossmann" evidence="1">
    <location>
        <begin position="101"/>
        <end position="243"/>
    </location>
</feature>
<dbReference type="InterPro" id="IPR027051">
    <property type="entry name" value="XdhC_Rossmann_dom"/>
</dbReference>
<evidence type="ECO:0000313" key="2">
    <source>
        <dbReference type="EMBL" id="MYC96450.1"/>
    </source>
</evidence>
<dbReference type="AlphaFoldDB" id="A0A6B1D8S8"/>
<evidence type="ECO:0000259" key="1">
    <source>
        <dbReference type="Pfam" id="PF13478"/>
    </source>
</evidence>
<proteinExistence type="predicted"/>
<accession>A0A6B1D8S8</accession>
<organism evidence="2">
    <name type="scientific">Caldilineaceae bacterium SB0661_bin_32</name>
    <dbReference type="NCBI Taxonomy" id="2605255"/>
    <lineage>
        <taxon>Bacteria</taxon>
        <taxon>Bacillati</taxon>
        <taxon>Chloroflexota</taxon>
        <taxon>Caldilineae</taxon>
        <taxon>Caldilineales</taxon>
        <taxon>Caldilineaceae</taxon>
    </lineage>
</organism>
<dbReference type="EMBL" id="VXMH01000082">
    <property type="protein sequence ID" value="MYC96450.1"/>
    <property type="molecule type" value="Genomic_DNA"/>
</dbReference>
<dbReference type="Gene3D" id="3.40.50.720">
    <property type="entry name" value="NAD(P)-binding Rossmann-like Domain"/>
    <property type="match status" value="1"/>
</dbReference>
<sequence length="255" mass="27845">MAELYHAVAQAIRQDELCAVVTVLSGDEIGRKLLVRRERKVEGSSSAVAATGSLGHTALEQAVLARAAEAMEARRTTRISLPVEEQEWDLLIDVHLPQERLVIVGAVHIAIPLVSFARELGLYTVVIDARPIFATQDRFGHVDELIRCWPDEALQEMKLNESSYVVTLTHDEKLDTPALICALNCPAGYIGALGSKRTHAKRVAALQEAGVSDEQISRIHAPIGLDLGGRSPGEIALAIMAEIVQVRNRRKEVGR</sequence>
<dbReference type="PANTHER" id="PTHR30388">
    <property type="entry name" value="ALDEHYDE OXIDOREDUCTASE MOLYBDENUM COFACTOR ASSEMBLY PROTEIN"/>
    <property type="match status" value="1"/>
</dbReference>
<protein>
    <submittedName>
        <fullName evidence="2">Xanthine dehydrogenase</fullName>
    </submittedName>
</protein>
<reference evidence="2" key="1">
    <citation type="submission" date="2019-09" db="EMBL/GenBank/DDBJ databases">
        <title>Characterisation of the sponge microbiome using genome-centric metagenomics.</title>
        <authorList>
            <person name="Engelberts J.P."/>
            <person name="Robbins S.J."/>
            <person name="De Goeij J.M."/>
            <person name="Aranda M."/>
            <person name="Bell S.C."/>
            <person name="Webster N.S."/>
        </authorList>
    </citation>
    <scope>NUCLEOTIDE SEQUENCE</scope>
    <source>
        <strain evidence="2">SB0661_bin_32</strain>
    </source>
</reference>